<dbReference type="RefSeq" id="WP_157951643.1">
    <property type="nucleotide sequence ID" value="NZ_CP026924.1"/>
</dbReference>
<dbReference type="AlphaFoldDB" id="A0A2L2LBW3"/>
<name>A0A2L2LBW3_AGRTU</name>
<reference evidence="1 2" key="1">
    <citation type="submission" date="2018-02" db="EMBL/GenBank/DDBJ databases">
        <title>Complete genome sequence of Agrobacterium tumefaciens 1D1609.</title>
        <authorList>
            <person name="Cho S.-T."/>
            <person name="Haryono M."/>
            <person name="Chang H.-H."/>
            <person name="Santos M.N."/>
            <person name="Lai E.-M."/>
            <person name="Kuo C.-H."/>
        </authorList>
    </citation>
    <scope>NUCLEOTIDE SEQUENCE [LARGE SCALE GENOMIC DNA]</scope>
    <source>
        <strain evidence="1 2">1D1609</strain>
    </source>
</reference>
<dbReference type="Proteomes" id="UP000237717">
    <property type="component" value="Chromosome I"/>
</dbReference>
<protein>
    <submittedName>
        <fullName evidence="1">Uncharacterized protein</fullName>
    </submittedName>
</protein>
<dbReference type="EMBL" id="CP026924">
    <property type="protein sequence ID" value="AVH41832.1"/>
    <property type="molecule type" value="Genomic_DNA"/>
</dbReference>
<sequence>MPCSSCEKRRQMLAEAKKRDGLKGVIKELPAIVRDTVKNPPNIRKRKWVK</sequence>
<organism evidence="1 2">
    <name type="scientific">Agrobacterium tumefaciens</name>
    <dbReference type="NCBI Taxonomy" id="358"/>
    <lineage>
        <taxon>Bacteria</taxon>
        <taxon>Pseudomonadati</taxon>
        <taxon>Pseudomonadota</taxon>
        <taxon>Alphaproteobacteria</taxon>
        <taxon>Hyphomicrobiales</taxon>
        <taxon>Rhizobiaceae</taxon>
        <taxon>Rhizobium/Agrobacterium group</taxon>
        <taxon>Agrobacterium</taxon>
        <taxon>Agrobacterium tumefaciens complex</taxon>
    </lineage>
</organism>
<proteinExistence type="predicted"/>
<evidence type="ECO:0000313" key="1">
    <source>
        <dbReference type="EMBL" id="AVH41832.1"/>
    </source>
</evidence>
<accession>A0A2L2LBW3</accession>
<gene>
    <name evidence="1" type="ORF">At1D1609_17780</name>
</gene>
<evidence type="ECO:0000313" key="2">
    <source>
        <dbReference type="Proteomes" id="UP000237717"/>
    </source>
</evidence>